<protein>
    <submittedName>
        <fullName evidence="3">Uncharacterized protein PB7E8.02</fullName>
    </submittedName>
</protein>
<sequence>MALPSEWKSNHQNNTILPDWRVVGNRNCHSMRTYGSLSRKNSYSTEVGDSAWKLFKGFQWKDTDEKESNHFDLSFNEPFSRQNRSFSFSTGQGPLSFGYDDYPLRTQFSESILEEEEQARHFPLISSKPYAPLKVNTSIASSRRSSVSFGLSSNEGLTYPSLEVIPNGVVTESTIEEMKHPTEPLSPPINVTPSNTSSSSTVSQMNSTETIQTNERNSSSGKGLLLSRLPPHVSLYMIEFKSGRTDFYYVPDASLSLKQDDYVIVEADRGRDLGKVATEVLTADQVVLLDKRRSVHENVAKDHDSTYAKKIYRLATLDEIHTLIAKEQDEQKALQLCLQKIRHRKLNMEIVDAEFQWDRRKLTFYFIADKRIDFRELVRELFKIYKTRIWMCSVNQTVK</sequence>
<feature type="compositionally biased region" description="Low complexity" evidence="1">
    <location>
        <begin position="188"/>
        <end position="208"/>
    </location>
</feature>
<dbReference type="InterPro" id="IPR047767">
    <property type="entry name" value="PSP1-like"/>
</dbReference>
<keyword evidence="4" id="KW-1185">Reference proteome</keyword>
<dbReference type="AlphaFoldDB" id="A0A1C7NR98"/>
<dbReference type="PROSITE" id="PS51411">
    <property type="entry name" value="PSP1_C"/>
    <property type="match status" value="1"/>
</dbReference>
<dbReference type="Pfam" id="PF04468">
    <property type="entry name" value="PSP1"/>
    <property type="match status" value="1"/>
</dbReference>
<dbReference type="InParanoid" id="A0A1C7NR98"/>
<feature type="domain" description="PSP1 C-terminal" evidence="2">
    <location>
        <begin position="309"/>
        <end position="394"/>
    </location>
</feature>
<organism evidence="3 4">
    <name type="scientific">Choanephora cucurbitarum</name>
    <dbReference type="NCBI Taxonomy" id="101091"/>
    <lineage>
        <taxon>Eukaryota</taxon>
        <taxon>Fungi</taxon>
        <taxon>Fungi incertae sedis</taxon>
        <taxon>Mucoromycota</taxon>
        <taxon>Mucoromycotina</taxon>
        <taxon>Mucoromycetes</taxon>
        <taxon>Mucorales</taxon>
        <taxon>Mucorineae</taxon>
        <taxon>Choanephoraceae</taxon>
        <taxon>Choanephoroideae</taxon>
        <taxon>Choanephora</taxon>
    </lineage>
</organism>
<name>A0A1C7NR98_9FUNG</name>
<proteinExistence type="predicted"/>
<feature type="region of interest" description="Disordered" evidence="1">
    <location>
        <begin position="179"/>
        <end position="223"/>
    </location>
</feature>
<evidence type="ECO:0000259" key="2">
    <source>
        <dbReference type="PROSITE" id="PS51411"/>
    </source>
</evidence>
<accession>A0A1C7NR98</accession>
<dbReference type="GO" id="GO:0005737">
    <property type="term" value="C:cytoplasm"/>
    <property type="evidence" value="ECO:0007669"/>
    <property type="project" value="TreeGrafter"/>
</dbReference>
<dbReference type="Proteomes" id="UP000093000">
    <property type="component" value="Unassembled WGS sequence"/>
</dbReference>
<dbReference type="OrthoDB" id="243127at2759"/>
<dbReference type="EMBL" id="LUGH01000006">
    <property type="protein sequence ID" value="OBZ91665.1"/>
    <property type="molecule type" value="Genomic_DNA"/>
</dbReference>
<dbReference type="InterPro" id="IPR007557">
    <property type="entry name" value="PSP1_C"/>
</dbReference>
<dbReference type="PANTHER" id="PTHR43830">
    <property type="entry name" value="PROTEIN PSP1"/>
    <property type="match status" value="1"/>
</dbReference>
<gene>
    <name evidence="3" type="ORF">A0J61_00311</name>
</gene>
<reference evidence="3 4" key="1">
    <citation type="submission" date="2016-03" db="EMBL/GenBank/DDBJ databases">
        <title>Choanephora cucurbitarum.</title>
        <authorList>
            <person name="Min B."/>
            <person name="Park H."/>
            <person name="Park J.-H."/>
            <person name="Shin H.-D."/>
            <person name="Choi I.-G."/>
        </authorList>
    </citation>
    <scope>NUCLEOTIDE SEQUENCE [LARGE SCALE GENOMIC DNA]</scope>
    <source>
        <strain evidence="3 4">KUS-F28377</strain>
    </source>
</reference>
<evidence type="ECO:0000256" key="1">
    <source>
        <dbReference type="SAM" id="MobiDB-lite"/>
    </source>
</evidence>
<evidence type="ECO:0000313" key="3">
    <source>
        <dbReference type="EMBL" id="OBZ91665.1"/>
    </source>
</evidence>
<dbReference type="NCBIfam" id="NF041131">
    <property type="entry name" value="RicT_YaaT_fam"/>
    <property type="match status" value="1"/>
</dbReference>
<dbReference type="PANTHER" id="PTHR43830:SF3">
    <property type="entry name" value="PROTEIN PSP1"/>
    <property type="match status" value="1"/>
</dbReference>
<comment type="caution">
    <text evidence="3">The sequence shown here is derived from an EMBL/GenBank/DDBJ whole genome shotgun (WGS) entry which is preliminary data.</text>
</comment>
<evidence type="ECO:0000313" key="4">
    <source>
        <dbReference type="Proteomes" id="UP000093000"/>
    </source>
</evidence>